<dbReference type="PANTHER" id="PTHR46394:SF1">
    <property type="entry name" value="PNPLA DOMAIN-CONTAINING PROTEIN"/>
    <property type="match status" value="1"/>
</dbReference>
<keyword evidence="5" id="KW-1185">Reference proteome</keyword>
<dbReference type="PROSITE" id="PS51635">
    <property type="entry name" value="PNPLA"/>
    <property type="match status" value="1"/>
</dbReference>
<feature type="coiled-coil region" evidence="3">
    <location>
        <begin position="349"/>
        <end position="383"/>
    </location>
</feature>
<evidence type="ECO:0000256" key="3">
    <source>
        <dbReference type="SAM" id="Coils"/>
    </source>
</evidence>
<dbReference type="CDD" id="cd07207">
    <property type="entry name" value="Pat_ExoU_VipD_like"/>
    <property type="match status" value="1"/>
</dbReference>
<dbReference type="InterPro" id="IPR002641">
    <property type="entry name" value="PNPLA_dom"/>
</dbReference>
<reference evidence="5" key="1">
    <citation type="journal article" date="2020" name="Nat. Ecol. Evol.">
        <title>Deeply conserved synteny resolves early events in vertebrate evolution.</title>
        <authorList>
            <person name="Simakov O."/>
            <person name="Marletaz F."/>
            <person name="Yue J.X."/>
            <person name="O'Connell B."/>
            <person name="Jenkins J."/>
            <person name="Brandt A."/>
            <person name="Calef R."/>
            <person name="Tung C.H."/>
            <person name="Huang T.K."/>
            <person name="Schmutz J."/>
            <person name="Satoh N."/>
            <person name="Yu J.K."/>
            <person name="Putnam N.H."/>
            <person name="Green R.E."/>
            <person name="Rokhsar D.S."/>
        </authorList>
    </citation>
    <scope>NUCLEOTIDE SEQUENCE [LARGE SCALE GENOMIC DNA]</scope>
    <source>
        <strain evidence="5">S238N-H82</strain>
    </source>
</reference>
<evidence type="ECO:0000256" key="1">
    <source>
        <dbReference type="ARBA" id="ARBA00023098"/>
    </source>
</evidence>
<dbReference type="KEGG" id="bfo:118426725"/>
<dbReference type="InterPro" id="IPR052580">
    <property type="entry name" value="Lipid_Hydrolase"/>
</dbReference>
<evidence type="ECO:0000256" key="2">
    <source>
        <dbReference type="PROSITE-ProRule" id="PRU01161"/>
    </source>
</evidence>
<organism evidence="5 6">
    <name type="scientific">Branchiostoma floridae</name>
    <name type="common">Florida lancelet</name>
    <name type="synonym">Amphioxus</name>
    <dbReference type="NCBI Taxonomy" id="7739"/>
    <lineage>
        <taxon>Eukaryota</taxon>
        <taxon>Metazoa</taxon>
        <taxon>Chordata</taxon>
        <taxon>Cephalochordata</taxon>
        <taxon>Leptocardii</taxon>
        <taxon>Amphioxiformes</taxon>
        <taxon>Branchiostomatidae</taxon>
        <taxon>Branchiostoma</taxon>
    </lineage>
</organism>
<feature type="short sequence motif" description="DGA/G" evidence="2">
    <location>
        <begin position="224"/>
        <end position="226"/>
    </location>
</feature>
<dbReference type="RefSeq" id="XP_035692162.1">
    <property type="nucleotide sequence ID" value="XM_035836269.1"/>
</dbReference>
<accession>A0A9J7N765</accession>
<dbReference type="Gene3D" id="3.40.1090.10">
    <property type="entry name" value="Cytosolic phospholipase A2 catalytic domain"/>
    <property type="match status" value="1"/>
</dbReference>
<dbReference type="AlphaFoldDB" id="A0A9J7N765"/>
<feature type="short sequence motif" description="GXSXG" evidence="2">
    <location>
        <begin position="66"/>
        <end position="70"/>
    </location>
</feature>
<protein>
    <submittedName>
        <fullName evidence="6 7">Uncharacterized protein LOC118426725 isoform X1</fullName>
    </submittedName>
</protein>
<dbReference type="GeneID" id="118426725"/>
<feature type="domain" description="PNPLA" evidence="4">
    <location>
        <begin position="33"/>
        <end position="237"/>
    </location>
</feature>
<dbReference type="Proteomes" id="UP000001554">
    <property type="component" value="Chromosome 11"/>
</dbReference>
<sequence length="545" mass="63084">MGVRQAKPVAKLPDDLRQEAEKFRVYNFPFENLVLEGGGAKGTAYIGAMMVLEDAGIMENIHRFAGTSAGAVTAGLMSIGMTSEEIVKEMENVDMARTLMDSPWWSRGPLRRLFFVWKVFKAFGLYAAAGDRFLEWYGELIHRHLEKHHIHKGLGKNINLQQLRDVLGKELCTVTYDLTFGIEIYCHAKTTPLCTVRQAVRQSISLPAVFVPYKFEDEPDLYIDGGVCVNFPIYCYDGWWLSMDDQSSFKSRLEDETDDIKTTSYFYKQCNEARFQSPNVSEEESKQQLQKTLGLMVYSKTDRKAYQHVFSKRLDVLTKGYKIDMKNDRPRKTKLAKYVVFQIRERRYEKKEKDRNKRMEDEKKKMEKNYDAKKQRLEEVLKAPQNREDMFKCFKDKFPKEELREFVDGEDSYEVVFDALFAQYPGGPVTDKTIKGIFHNWEPFRKKLLDVVPQRIIDTPAELNTAYLELLGQSKPIKEEDVGRCIAIDVDYVGTMDFNMEPEDQTFLMKQGARAALAFLEDYVKRNNLQPSKSSPKSPMMVTGV</sequence>
<keyword evidence="2" id="KW-0442">Lipid degradation</keyword>
<reference evidence="6 7" key="2">
    <citation type="submission" date="2025-04" db="UniProtKB">
        <authorList>
            <consortium name="RefSeq"/>
        </authorList>
    </citation>
    <scope>IDENTIFICATION</scope>
    <source>
        <strain evidence="6 7">S238N-H82</strain>
        <tissue evidence="6 7">Testes</tissue>
    </source>
</reference>
<evidence type="ECO:0000313" key="7">
    <source>
        <dbReference type="RefSeq" id="XP_035692162.1"/>
    </source>
</evidence>
<feature type="active site" description="Proton acceptor" evidence="2">
    <location>
        <position position="224"/>
    </location>
</feature>
<evidence type="ECO:0000313" key="5">
    <source>
        <dbReference type="Proteomes" id="UP000001554"/>
    </source>
</evidence>
<dbReference type="OrthoDB" id="10042299at2759"/>
<feature type="short sequence motif" description="GXGXXG" evidence="2">
    <location>
        <begin position="37"/>
        <end position="42"/>
    </location>
</feature>
<feature type="active site" description="Nucleophile" evidence="2">
    <location>
        <position position="68"/>
    </location>
</feature>
<proteinExistence type="predicted"/>
<dbReference type="GO" id="GO:0016787">
    <property type="term" value="F:hydrolase activity"/>
    <property type="evidence" value="ECO:0007669"/>
    <property type="project" value="UniProtKB-UniRule"/>
</dbReference>
<dbReference type="SUPFAM" id="SSF52151">
    <property type="entry name" value="FabD/lysophospholipase-like"/>
    <property type="match status" value="1"/>
</dbReference>
<keyword evidence="1 2" id="KW-0443">Lipid metabolism</keyword>
<dbReference type="GO" id="GO:0016042">
    <property type="term" value="P:lipid catabolic process"/>
    <property type="evidence" value="ECO:0007669"/>
    <property type="project" value="UniProtKB-UniRule"/>
</dbReference>
<keyword evidence="2" id="KW-0378">Hydrolase</keyword>
<dbReference type="RefSeq" id="XP_035692161.1">
    <property type="nucleotide sequence ID" value="XM_035836268.1"/>
</dbReference>
<evidence type="ECO:0000259" key="4">
    <source>
        <dbReference type="PROSITE" id="PS51635"/>
    </source>
</evidence>
<evidence type="ECO:0000313" key="6">
    <source>
        <dbReference type="RefSeq" id="XP_035692161.1"/>
    </source>
</evidence>
<name>A0A9J7N765_BRAFL</name>
<gene>
    <name evidence="6 7" type="primary">LOC118426725</name>
</gene>
<dbReference type="PANTHER" id="PTHR46394">
    <property type="entry name" value="ANNEXIN"/>
    <property type="match status" value="1"/>
</dbReference>
<dbReference type="Pfam" id="PF01734">
    <property type="entry name" value="Patatin"/>
    <property type="match status" value="1"/>
</dbReference>
<keyword evidence="3" id="KW-0175">Coiled coil</keyword>
<dbReference type="InterPro" id="IPR016035">
    <property type="entry name" value="Acyl_Trfase/lysoPLipase"/>
</dbReference>